<dbReference type="PROSITE" id="PS00108">
    <property type="entry name" value="PROTEIN_KINASE_ST"/>
    <property type="match status" value="1"/>
</dbReference>
<dbReference type="PROSITE" id="PS00107">
    <property type="entry name" value="PROTEIN_KINASE_ATP"/>
    <property type="match status" value="1"/>
</dbReference>
<dbReference type="PANTHER" id="PTHR11042">
    <property type="entry name" value="EUKARYOTIC TRANSLATION INITIATION FACTOR 2-ALPHA KINASE EIF2-ALPHA KINASE -RELATED"/>
    <property type="match status" value="1"/>
</dbReference>
<evidence type="ECO:0000313" key="10">
    <source>
        <dbReference type="Proteomes" id="UP000192247"/>
    </source>
</evidence>
<dbReference type="GO" id="GO:0005524">
    <property type="term" value="F:ATP binding"/>
    <property type="evidence" value="ECO:0007669"/>
    <property type="project" value="UniProtKB-UniRule"/>
</dbReference>
<accession>A0A1V9XZW2</accession>
<dbReference type="InterPro" id="IPR008271">
    <property type="entry name" value="Ser/Thr_kinase_AS"/>
</dbReference>
<dbReference type="AlphaFoldDB" id="A0A1V9XZW2"/>
<dbReference type="OrthoDB" id="5337378at2759"/>
<evidence type="ECO:0000256" key="3">
    <source>
        <dbReference type="ARBA" id="ARBA00022777"/>
    </source>
</evidence>
<dbReference type="GO" id="GO:0004672">
    <property type="term" value="F:protein kinase activity"/>
    <property type="evidence" value="ECO:0007669"/>
    <property type="project" value="InterPro"/>
</dbReference>
<organism evidence="9 10">
    <name type="scientific">Tropilaelaps mercedesae</name>
    <dbReference type="NCBI Taxonomy" id="418985"/>
    <lineage>
        <taxon>Eukaryota</taxon>
        <taxon>Metazoa</taxon>
        <taxon>Ecdysozoa</taxon>
        <taxon>Arthropoda</taxon>
        <taxon>Chelicerata</taxon>
        <taxon>Arachnida</taxon>
        <taxon>Acari</taxon>
        <taxon>Parasitiformes</taxon>
        <taxon>Mesostigmata</taxon>
        <taxon>Gamasina</taxon>
        <taxon>Dermanyssoidea</taxon>
        <taxon>Laelapidae</taxon>
        <taxon>Tropilaelaps</taxon>
    </lineage>
</organism>
<name>A0A1V9XZW2_9ACAR</name>
<dbReference type="GO" id="GO:0005634">
    <property type="term" value="C:nucleus"/>
    <property type="evidence" value="ECO:0007669"/>
    <property type="project" value="TreeGrafter"/>
</dbReference>
<dbReference type="InterPro" id="IPR011009">
    <property type="entry name" value="Kinase-like_dom_sf"/>
</dbReference>
<dbReference type="Gene3D" id="3.30.200.20">
    <property type="entry name" value="Phosphorylase Kinase, domain 1"/>
    <property type="match status" value="1"/>
</dbReference>
<feature type="binding site" evidence="6">
    <location>
        <position position="119"/>
    </location>
    <ligand>
        <name>ATP</name>
        <dbReference type="ChEBI" id="CHEBI:30616"/>
    </ligand>
</feature>
<proteinExistence type="inferred from homology"/>
<dbReference type="Proteomes" id="UP000192247">
    <property type="component" value="Unassembled WGS sequence"/>
</dbReference>
<dbReference type="SUPFAM" id="SSF56112">
    <property type="entry name" value="Protein kinase-like (PK-like)"/>
    <property type="match status" value="1"/>
</dbReference>
<keyword evidence="2 6" id="KW-0547">Nucleotide-binding</keyword>
<dbReference type="GO" id="GO:0005737">
    <property type="term" value="C:cytoplasm"/>
    <property type="evidence" value="ECO:0007669"/>
    <property type="project" value="TreeGrafter"/>
</dbReference>
<feature type="region of interest" description="Disordered" evidence="7">
    <location>
        <begin position="1"/>
        <end position="30"/>
    </location>
</feature>
<feature type="domain" description="Protein kinase" evidence="8">
    <location>
        <begin position="90"/>
        <end position="368"/>
    </location>
</feature>
<evidence type="ECO:0000256" key="4">
    <source>
        <dbReference type="ARBA" id="ARBA00022840"/>
    </source>
</evidence>
<comment type="similarity">
    <text evidence="5">Belongs to the protein kinase superfamily. Ser/Thr protein kinase family. GCN2 subfamily.</text>
</comment>
<evidence type="ECO:0000256" key="2">
    <source>
        <dbReference type="ARBA" id="ARBA00022741"/>
    </source>
</evidence>
<dbReference type="STRING" id="418985.A0A1V9XZW2"/>
<evidence type="ECO:0000256" key="1">
    <source>
        <dbReference type="ARBA" id="ARBA00022679"/>
    </source>
</evidence>
<keyword evidence="3 9" id="KW-0418">Kinase</keyword>
<evidence type="ECO:0000256" key="6">
    <source>
        <dbReference type="PROSITE-ProRule" id="PRU10141"/>
    </source>
</evidence>
<gene>
    <name evidence="9" type="ORF">BIW11_06003</name>
</gene>
<dbReference type="Pfam" id="PF00069">
    <property type="entry name" value="Pkinase"/>
    <property type="match status" value="1"/>
</dbReference>
<dbReference type="InterPro" id="IPR050339">
    <property type="entry name" value="CC_SR_Kinase"/>
</dbReference>
<evidence type="ECO:0000259" key="8">
    <source>
        <dbReference type="PROSITE" id="PS50011"/>
    </source>
</evidence>
<comment type="caution">
    <text evidence="9">The sequence shown here is derived from an EMBL/GenBank/DDBJ whole genome shotgun (WGS) entry which is preliminary data.</text>
</comment>
<dbReference type="Gene3D" id="1.10.510.10">
    <property type="entry name" value="Transferase(Phosphotransferase) domain 1"/>
    <property type="match status" value="1"/>
</dbReference>
<reference evidence="9 10" key="1">
    <citation type="journal article" date="2017" name="Gigascience">
        <title>Draft genome of the honey bee ectoparasitic mite, Tropilaelaps mercedesae, is shaped by the parasitic life history.</title>
        <authorList>
            <person name="Dong X."/>
            <person name="Armstrong S.D."/>
            <person name="Xia D."/>
            <person name="Makepeace B.L."/>
            <person name="Darby A.C."/>
            <person name="Kadowaki T."/>
        </authorList>
    </citation>
    <scope>NUCLEOTIDE SEQUENCE [LARGE SCALE GENOMIC DNA]</scope>
    <source>
        <strain evidence="9">Wuxi-XJTLU</strain>
    </source>
</reference>
<sequence>MEQNSPAKRRLTAARSTSAAKKMRSDSSDDDRLHWRGFTPYLHLRQRRLDRVKHEEMQMLNVAEGVSFTGNRNLDSPYYNKTRSYFTSCFEQLSCLGSGDYGQVFKCRSKDDGQLYAVKVLSKEFASEKDRRNITREVQLLETTPPHENIVRFVFAWQENMTLYIQTELCSGDLLSFLKSLTQPATITEEPRYAQPEKVPESLCWSVLVDVLQGAAYLHSKGVLHLDIKPENIFIGLVDDRCKLGDFGIARKISECDGIEQDGDGRYAAPETYDNDGKLHVFTEKADTFSIGCTVAQVALGITYPRHPRYENYWSRLKLNVDEWHEEQSLIQDMSDKSQELWDIVRWLLTFDAANRPTPQQVLEDKAVQIHVEERRRRLARDSLMSRIRAVVSNVITLLSQFLPRDLISRLRPLMLKAPSSPYPTRNRRRNSPATPRVSTHGPLGTGRRSRQGLCASSTPSRSLLRSSDSEDERSAGPINLSAAFSDDEPSPIKNLKMEIEDV</sequence>
<protein>
    <submittedName>
        <fullName evidence="9">Membrane-associated tyrosine-and threonine-specific cdc2-inhibitory kinase wee-1.3-like</fullName>
    </submittedName>
</protein>
<evidence type="ECO:0000256" key="7">
    <source>
        <dbReference type="SAM" id="MobiDB-lite"/>
    </source>
</evidence>
<dbReference type="FunCoup" id="A0A1V9XZW2">
    <property type="interactions" value="248"/>
</dbReference>
<dbReference type="InParanoid" id="A0A1V9XZW2"/>
<dbReference type="PROSITE" id="PS50011">
    <property type="entry name" value="PROTEIN_KINASE_DOM"/>
    <property type="match status" value="1"/>
</dbReference>
<keyword evidence="1" id="KW-0808">Transferase</keyword>
<evidence type="ECO:0000256" key="5">
    <source>
        <dbReference type="ARBA" id="ARBA00037982"/>
    </source>
</evidence>
<feature type="region of interest" description="Disordered" evidence="7">
    <location>
        <begin position="418"/>
        <end position="503"/>
    </location>
</feature>
<dbReference type="PANTHER" id="PTHR11042:SF190">
    <property type="entry name" value="MITOSIS INHIBITOR PROTEIN KINASE MIK1"/>
    <property type="match status" value="1"/>
</dbReference>
<dbReference type="InterPro" id="IPR017441">
    <property type="entry name" value="Protein_kinase_ATP_BS"/>
</dbReference>
<keyword evidence="4 6" id="KW-0067">ATP-binding</keyword>
<evidence type="ECO:0000313" key="9">
    <source>
        <dbReference type="EMBL" id="OQR79047.1"/>
    </source>
</evidence>
<dbReference type="SMART" id="SM00220">
    <property type="entry name" value="S_TKc"/>
    <property type="match status" value="1"/>
</dbReference>
<dbReference type="EMBL" id="MNPL01001553">
    <property type="protein sequence ID" value="OQR79047.1"/>
    <property type="molecule type" value="Genomic_DNA"/>
</dbReference>
<keyword evidence="10" id="KW-1185">Reference proteome</keyword>
<dbReference type="InterPro" id="IPR000719">
    <property type="entry name" value="Prot_kinase_dom"/>
</dbReference>